<organism evidence="2 3">
    <name type="scientific">Phenylobacterium soli</name>
    <dbReference type="NCBI Taxonomy" id="2170551"/>
    <lineage>
        <taxon>Bacteria</taxon>
        <taxon>Pseudomonadati</taxon>
        <taxon>Pseudomonadota</taxon>
        <taxon>Alphaproteobacteria</taxon>
        <taxon>Caulobacterales</taxon>
        <taxon>Caulobacteraceae</taxon>
        <taxon>Phenylobacterium</taxon>
    </lineage>
</organism>
<dbReference type="InterPro" id="IPR003673">
    <property type="entry name" value="CoA-Trfase_fam_III"/>
</dbReference>
<accession>A0A328APR9</accession>
<protein>
    <submittedName>
        <fullName evidence="2">CoA transferase</fullName>
    </submittedName>
</protein>
<dbReference type="Gene3D" id="3.30.1540.10">
    <property type="entry name" value="formyl-coa transferase, domain 3"/>
    <property type="match status" value="1"/>
</dbReference>
<dbReference type="GO" id="GO:0008410">
    <property type="term" value="F:CoA-transferase activity"/>
    <property type="evidence" value="ECO:0007669"/>
    <property type="project" value="TreeGrafter"/>
</dbReference>
<dbReference type="AlphaFoldDB" id="A0A328APR9"/>
<evidence type="ECO:0000313" key="3">
    <source>
        <dbReference type="Proteomes" id="UP000249254"/>
    </source>
</evidence>
<keyword evidence="1 2" id="KW-0808">Transferase</keyword>
<dbReference type="EMBL" id="QFYQ01000001">
    <property type="protein sequence ID" value="RAK56311.1"/>
    <property type="molecule type" value="Genomic_DNA"/>
</dbReference>
<dbReference type="PANTHER" id="PTHR48207:SF3">
    <property type="entry name" value="SUCCINATE--HYDROXYMETHYLGLUTARATE COA-TRANSFERASE"/>
    <property type="match status" value="1"/>
</dbReference>
<dbReference type="Pfam" id="PF02515">
    <property type="entry name" value="CoA_transf_3"/>
    <property type="match status" value="1"/>
</dbReference>
<dbReference type="Gene3D" id="3.40.50.10540">
    <property type="entry name" value="Crotonobetainyl-coa:carnitine coa-transferase, domain 1"/>
    <property type="match status" value="1"/>
</dbReference>
<dbReference type="OrthoDB" id="7488526at2"/>
<dbReference type="Proteomes" id="UP000249254">
    <property type="component" value="Unassembled WGS sequence"/>
</dbReference>
<evidence type="ECO:0000313" key="2">
    <source>
        <dbReference type="EMBL" id="RAK56311.1"/>
    </source>
</evidence>
<name>A0A328APR9_9CAUL</name>
<gene>
    <name evidence="2" type="ORF">DJ017_11085</name>
</gene>
<dbReference type="RefSeq" id="WP_111530058.1">
    <property type="nucleotide sequence ID" value="NZ_QFYQ01000001.1"/>
</dbReference>
<proteinExistence type="predicted"/>
<dbReference type="InterPro" id="IPR044855">
    <property type="entry name" value="CoA-Trfase_III_dom3_sf"/>
</dbReference>
<comment type="caution">
    <text evidence="2">The sequence shown here is derived from an EMBL/GenBank/DDBJ whole genome shotgun (WGS) entry which is preliminary data.</text>
</comment>
<dbReference type="PANTHER" id="PTHR48207">
    <property type="entry name" value="SUCCINATE--HYDROXYMETHYLGLUTARATE COA-TRANSFERASE"/>
    <property type="match status" value="1"/>
</dbReference>
<dbReference type="SUPFAM" id="SSF89796">
    <property type="entry name" value="CoA-transferase family III (CaiB/BaiF)"/>
    <property type="match status" value="1"/>
</dbReference>
<keyword evidence="3" id="KW-1185">Reference proteome</keyword>
<reference evidence="3" key="1">
    <citation type="submission" date="2018-05" db="EMBL/GenBank/DDBJ databases">
        <authorList>
            <person name="Li X."/>
        </authorList>
    </citation>
    <scope>NUCLEOTIDE SEQUENCE [LARGE SCALE GENOMIC DNA]</scope>
    <source>
        <strain evidence="3">LX32</strain>
    </source>
</reference>
<dbReference type="InterPro" id="IPR050483">
    <property type="entry name" value="CoA-transferase_III_domain"/>
</dbReference>
<sequence>MLLRGVKVVEFASYIAAPAAACMLGDWGADVIKVERPGGDSMRAVFADVKSELKGNPTFDLDNRGKRGIVLDTSKPEGREALAKLAADADVFITNVRPAALKRAGLDDATLRAANPRLVYAVVTGYGLSGPDAHKPGFDVTAFWARAGVANMTAPKGADPFMLRTGFGDHITALATVGAIMAGLFDRERTGKGRLVQTSLLGTGVYTVGSDLAVQLKFGRLASNRPRNQPMNPIATFFKSADDRWFVHNPRGGSVDWPKFCEVAGRPDLVEDERFATGKARRENSPLLVAEFDKAFSALPFEEIARRLDAADMVWSPVQTPADVVADPQVAAAGALLQVEDGEGGTYPSPAAPMRFPGDDMAVRPGAPGLGQHTREVLAELGYTADQIEAMMAGGAAA</sequence>
<dbReference type="InterPro" id="IPR023606">
    <property type="entry name" value="CoA-Trfase_III_dom_1_sf"/>
</dbReference>
<evidence type="ECO:0000256" key="1">
    <source>
        <dbReference type="ARBA" id="ARBA00022679"/>
    </source>
</evidence>